<evidence type="ECO:0000313" key="3">
    <source>
        <dbReference type="Proteomes" id="UP000290932"/>
    </source>
</evidence>
<accession>A0A498H2G5</accession>
<feature type="region of interest" description="Disordered" evidence="1">
    <location>
        <begin position="113"/>
        <end position="145"/>
    </location>
</feature>
<organism evidence="2 3">
    <name type="scientific">Methanoculleus taiwanensis</name>
    <dbReference type="NCBI Taxonomy" id="1550565"/>
    <lineage>
        <taxon>Archaea</taxon>
        <taxon>Methanobacteriati</taxon>
        <taxon>Methanobacteriota</taxon>
        <taxon>Stenosarchaea group</taxon>
        <taxon>Methanomicrobia</taxon>
        <taxon>Methanomicrobiales</taxon>
        <taxon>Methanomicrobiaceae</taxon>
        <taxon>Methanoculleus</taxon>
    </lineage>
</organism>
<dbReference type="EMBL" id="LHQS01000002">
    <property type="protein sequence ID" value="RXE56435.1"/>
    <property type="molecule type" value="Genomic_DNA"/>
</dbReference>
<proteinExistence type="predicted"/>
<dbReference type="RefSeq" id="WP_128694226.1">
    <property type="nucleotide sequence ID" value="NZ_LHQS01000002.1"/>
</dbReference>
<gene>
    <name evidence="2" type="ORF">ABH15_10155</name>
</gene>
<dbReference type="AlphaFoldDB" id="A0A498H2G5"/>
<dbReference type="Proteomes" id="UP000290932">
    <property type="component" value="Unassembled WGS sequence"/>
</dbReference>
<dbReference type="OrthoDB" id="106365at2157"/>
<keyword evidence="3" id="KW-1185">Reference proteome</keyword>
<reference evidence="2 3" key="1">
    <citation type="journal article" date="2015" name="Int. J. Syst. Evol. Microbiol.">
        <title>Methanoculleus taiwanensis sp. nov., a methanogen isolated from deep marine sediment at the deformation front area near Taiwan.</title>
        <authorList>
            <person name="Weng C.Y."/>
            <person name="Chen S.C."/>
            <person name="Lai M.C."/>
            <person name="Wu S.Y."/>
            <person name="Lin S."/>
            <person name="Yang T.F."/>
            <person name="Chen P.C."/>
        </authorList>
    </citation>
    <scope>NUCLEOTIDE SEQUENCE [LARGE SCALE GENOMIC DNA]</scope>
    <source>
        <strain evidence="2 3">CYW4</strain>
    </source>
</reference>
<comment type="caution">
    <text evidence="2">The sequence shown here is derived from an EMBL/GenBank/DDBJ whole genome shotgun (WGS) entry which is preliminary data.</text>
</comment>
<evidence type="ECO:0000313" key="2">
    <source>
        <dbReference type="EMBL" id="RXE56435.1"/>
    </source>
</evidence>
<evidence type="ECO:0008006" key="4">
    <source>
        <dbReference type="Google" id="ProtNLM"/>
    </source>
</evidence>
<sequence>MIDRLPPGTSIGEMQAPLEWIYSHTTRFVGIVVITVQDGKGFILVRKGAPLAYYFRYAANVLRGPAARKYFSQQPLIDFTMRRYSHDEFQAAYAACSAEGLVSAYSDEESAKAGDSECLPAEETPVRQASPPSPPGGGAGEPRSELSGFDPARLLAEPGIIAAARFAEGLVIRSAGDADFDYLVATAEDMIRWASELGSIADMGSFVQMTSFYREGNVLITPFGKDYLCIVARPELHFGQIRKMLRDLTALA</sequence>
<protein>
    <recommendedName>
        <fullName evidence="4">Roadblock/LAMTOR2 domain-containing protein</fullName>
    </recommendedName>
</protein>
<evidence type="ECO:0000256" key="1">
    <source>
        <dbReference type="SAM" id="MobiDB-lite"/>
    </source>
</evidence>
<dbReference type="SUPFAM" id="SSF103196">
    <property type="entry name" value="Roadblock/LC7 domain"/>
    <property type="match status" value="1"/>
</dbReference>
<name>A0A498H2G5_9EURY</name>